<dbReference type="InterPro" id="IPR042092">
    <property type="entry name" value="PsdUridine_s_RsuA/RluB/E/F_cat"/>
</dbReference>
<dbReference type="InterPro" id="IPR020094">
    <property type="entry name" value="TruA/RsuA/RluB/E/F_N"/>
</dbReference>
<sequence>MRLDRYLSNVTTLTRSQAQKAIRGGRVSVDGEPQKQPSSNVMEAAAVSLDGGLVARHEPRYFMLYKPEGYVCSTEPELHPGVLDLLDEATATGLHFVSRLDIDVTGLLLITDDGAWSHRILAPARKCSKRYLVTLAESLSERDAERLRQGILLCSEARPTKPAQLQLVSSNSCRLTITEGRYHQVKRMFAALGNRVVVLHRERIGGLQLDPDLSPGNYRALTEDEIGGIFTEP</sequence>
<dbReference type="GO" id="GO:0160136">
    <property type="term" value="F:16S rRNA pseudouridine(516) synthase activity"/>
    <property type="evidence" value="ECO:0007669"/>
    <property type="project" value="UniProtKB-EC"/>
</dbReference>
<evidence type="ECO:0000256" key="4">
    <source>
        <dbReference type="ARBA" id="ARBA00037590"/>
    </source>
</evidence>
<keyword evidence="2" id="KW-0413">Isomerase</keyword>
<proteinExistence type="inferred from homology"/>
<dbReference type="InterPro" id="IPR036986">
    <property type="entry name" value="S4_RNA-bd_sf"/>
</dbReference>
<evidence type="ECO:0000256" key="3">
    <source>
        <dbReference type="ARBA" id="ARBA00036749"/>
    </source>
</evidence>
<evidence type="ECO:0000313" key="16">
    <source>
        <dbReference type="Proteomes" id="UP000051634"/>
    </source>
</evidence>
<evidence type="ECO:0000313" key="15">
    <source>
        <dbReference type="Proteomes" id="UP000051276"/>
    </source>
</evidence>
<dbReference type="GO" id="GO:0005829">
    <property type="term" value="C:cytosol"/>
    <property type="evidence" value="ECO:0007669"/>
    <property type="project" value="UniProtKB-ARBA"/>
</dbReference>
<dbReference type="CDD" id="cd00165">
    <property type="entry name" value="S4"/>
    <property type="match status" value="1"/>
</dbReference>
<evidence type="ECO:0000256" key="8">
    <source>
        <dbReference type="ARBA" id="ARBA00042589"/>
    </source>
</evidence>
<evidence type="ECO:0000256" key="9">
    <source>
        <dbReference type="ARBA" id="ARBA00042844"/>
    </source>
</evidence>
<dbReference type="NCBIfam" id="TIGR00093">
    <property type="entry name" value="pseudouridine synthase"/>
    <property type="match status" value="1"/>
</dbReference>
<comment type="similarity">
    <text evidence="1">Belongs to the pseudouridine synthase RsuA family.</text>
</comment>
<dbReference type="InterPro" id="IPR050343">
    <property type="entry name" value="RsuA_PseudoU_synthase"/>
</dbReference>
<comment type="caution">
    <text evidence="14">The sequence shown here is derived from an EMBL/GenBank/DDBJ whole genome shotgun (WGS) entry which is preliminary data.</text>
</comment>
<name>A0A0T5Z2P2_9GAMM</name>
<dbReference type="InterPro" id="IPR020103">
    <property type="entry name" value="PsdUridine_synth_cat_dom_sf"/>
</dbReference>
<dbReference type="PROSITE" id="PS50889">
    <property type="entry name" value="S4"/>
    <property type="match status" value="1"/>
</dbReference>
<dbReference type="AlphaFoldDB" id="A0A0T5Z2P2"/>
<dbReference type="EMBL" id="LDXT01000095">
    <property type="protein sequence ID" value="KRT53839.1"/>
    <property type="molecule type" value="Genomic_DNA"/>
</dbReference>
<dbReference type="EMBL" id="LMXI01000615">
    <property type="protein sequence ID" value="KRT57021.1"/>
    <property type="molecule type" value="Genomic_DNA"/>
</dbReference>
<dbReference type="SUPFAM" id="SSF55174">
    <property type="entry name" value="Alpha-L RNA-binding motif"/>
    <property type="match status" value="1"/>
</dbReference>
<dbReference type="SUPFAM" id="SSF55120">
    <property type="entry name" value="Pseudouridine synthase"/>
    <property type="match status" value="1"/>
</dbReference>
<dbReference type="InterPro" id="IPR006145">
    <property type="entry name" value="PsdUridine_synth_RsuA/RluA"/>
</dbReference>
<dbReference type="PATRIC" id="fig|54398.3.peg.179"/>
<evidence type="ECO:0000256" key="11">
    <source>
        <dbReference type="PROSITE-ProRule" id="PRU00182"/>
    </source>
</evidence>
<dbReference type="Pfam" id="PF01479">
    <property type="entry name" value="S4"/>
    <property type="match status" value="1"/>
</dbReference>
<dbReference type="GO" id="GO:0000455">
    <property type="term" value="P:enzyme-directed rRNA pseudouridine synthesis"/>
    <property type="evidence" value="ECO:0007669"/>
    <property type="project" value="UniProtKB-ARBA"/>
</dbReference>
<dbReference type="NCBIfam" id="NF008097">
    <property type="entry name" value="PRK10839.1"/>
    <property type="match status" value="1"/>
</dbReference>
<dbReference type="CDD" id="cd02553">
    <property type="entry name" value="PseudoU_synth_RsuA"/>
    <property type="match status" value="1"/>
</dbReference>
<comment type="catalytic activity">
    <reaction evidence="3">
        <text>uridine(516) in 16S rRNA = pseudouridine(516) in 16S rRNA</text>
        <dbReference type="Rhea" id="RHEA:38867"/>
        <dbReference type="Rhea" id="RHEA-COMP:10089"/>
        <dbReference type="Rhea" id="RHEA-COMP:10090"/>
        <dbReference type="ChEBI" id="CHEBI:65314"/>
        <dbReference type="ChEBI" id="CHEBI:65315"/>
        <dbReference type="EC" id="5.4.99.19"/>
    </reaction>
</comment>
<dbReference type="STRING" id="54398.Ga0074115_101174"/>
<evidence type="ECO:0000313" key="13">
    <source>
        <dbReference type="EMBL" id="KRT53839.1"/>
    </source>
</evidence>
<feature type="domain" description="RNA-binding S4" evidence="12">
    <location>
        <begin position="1"/>
        <end position="68"/>
    </location>
</feature>
<evidence type="ECO:0000256" key="5">
    <source>
        <dbReference type="ARBA" id="ARBA00038915"/>
    </source>
</evidence>
<keyword evidence="16" id="KW-1185">Reference proteome</keyword>
<dbReference type="Pfam" id="PF00849">
    <property type="entry name" value="PseudoU_synth_2"/>
    <property type="match status" value="1"/>
</dbReference>
<accession>A0A0T5Z2P2</accession>
<dbReference type="FunFam" id="3.30.70.1560:FF:000001">
    <property type="entry name" value="Pseudouridine synthase"/>
    <property type="match status" value="1"/>
</dbReference>
<reference evidence="15 16" key="1">
    <citation type="submission" date="2015-11" db="EMBL/GenBank/DDBJ databases">
        <title>The genome of Candidatus Endoriftia persephone in Ridgeia piscesae and population structure of the North Eastern Pacific vestimentiferan symbionts.</title>
        <authorList>
            <person name="Perez M."/>
            <person name="Juniper K.S."/>
        </authorList>
    </citation>
    <scope>NUCLEOTIDE SEQUENCE [LARGE SCALE GENOMIC DNA]</scope>
    <source>
        <strain evidence="14">Ind10</strain>
        <strain evidence="13">Ind11</strain>
    </source>
</reference>
<dbReference type="SMART" id="SM00363">
    <property type="entry name" value="S4"/>
    <property type="match status" value="1"/>
</dbReference>
<keyword evidence="11" id="KW-0694">RNA-binding</keyword>
<dbReference type="Gene3D" id="3.30.70.580">
    <property type="entry name" value="Pseudouridine synthase I, catalytic domain, N-terminal subdomain"/>
    <property type="match status" value="1"/>
</dbReference>
<dbReference type="GO" id="GO:0003723">
    <property type="term" value="F:RNA binding"/>
    <property type="evidence" value="ECO:0007669"/>
    <property type="project" value="UniProtKB-KW"/>
</dbReference>
<dbReference type="PANTHER" id="PTHR47683:SF4">
    <property type="entry name" value="PSEUDOURIDINE SYNTHASE"/>
    <property type="match status" value="1"/>
</dbReference>
<dbReference type="PANTHER" id="PTHR47683">
    <property type="entry name" value="PSEUDOURIDINE SYNTHASE FAMILY PROTEIN-RELATED"/>
    <property type="match status" value="1"/>
</dbReference>
<dbReference type="InterPro" id="IPR000748">
    <property type="entry name" value="PsdUridine_synth_RsuA/RluB/E/F"/>
</dbReference>
<comment type="function">
    <text evidence="4">Responsible for synthesis of pseudouridine from uracil-516 in 16S ribosomal RNA.</text>
</comment>
<evidence type="ECO:0000256" key="7">
    <source>
        <dbReference type="ARBA" id="ARBA00041336"/>
    </source>
</evidence>
<dbReference type="EC" id="5.4.99.19" evidence="5"/>
<evidence type="ECO:0000256" key="1">
    <source>
        <dbReference type="ARBA" id="ARBA00008348"/>
    </source>
</evidence>
<dbReference type="InterPro" id="IPR002942">
    <property type="entry name" value="S4_RNA-bd"/>
</dbReference>
<protein>
    <recommendedName>
        <fullName evidence="6">Ribosomal small subunit pseudouridine synthase A</fullName>
        <ecNumber evidence="5">5.4.99.19</ecNumber>
    </recommendedName>
    <alternativeName>
        <fullName evidence="8">16S pseudouridylate 516 synthase</fullName>
    </alternativeName>
    <alternativeName>
        <fullName evidence="7">16S rRNA pseudouridine(516) synthase</fullName>
    </alternativeName>
    <alternativeName>
        <fullName evidence="9">rRNA pseudouridylate synthase A</fullName>
    </alternativeName>
    <alternativeName>
        <fullName evidence="10">rRNA-uridine isomerase A</fullName>
    </alternativeName>
</protein>
<evidence type="ECO:0000256" key="2">
    <source>
        <dbReference type="ARBA" id="ARBA00023235"/>
    </source>
</evidence>
<dbReference type="RefSeq" id="WP_057955098.1">
    <property type="nucleotide sequence ID" value="NZ_KQ556868.1"/>
</dbReference>
<gene>
    <name evidence="13" type="ORF">Ga0074115_101174</name>
    <name evidence="14" type="ORF">Ga0076813_10793</name>
</gene>
<evidence type="ECO:0000256" key="6">
    <source>
        <dbReference type="ARBA" id="ARBA00041097"/>
    </source>
</evidence>
<evidence type="ECO:0000256" key="10">
    <source>
        <dbReference type="ARBA" id="ARBA00043143"/>
    </source>
</evidence>
<dbReference type="Proteomes" id="UP000051634">
    <property type="component" value="Unassembled WGS sequence"/>
</dbReference>
<dbReference type="OrthoDB" id="9807213at2"/>
<dbReference type="Gene3D" id="3.30.70.1560">
    <property type="entry name" value="Alpha-L RNA-binding motif"/>
    <property type="match status" value="1"/>
</dbReference>
<organism evidence="14 15">
    <name type="scientific">endosymbiont of Ridgeia piscesae</name>
    <dbReference type="NCBI Taxonomy" id="54398"/>
    <lineage>
        <taxon>Bacteria</taxon>
        <taxon>Pseudomonadati</taxon>
        <taxon>Pseudomonadota</taxon>
        <taxon>Gammaproteobacteria</taxon>
        <taxon>sulfur-oxidizing symbionts</taxon>
    </lineage>
</organism>
<evidence type="ECO:0000313" key="14">
    <source>
        <dbReference type="EMBL" id="KRT57021.1"/>
    </source>
</evidence>
<dbReference type="Gene3D" id="3.10.290.10">
    <property type="entry name" value="RNA-binding S4 domain"/>
    <property type="match status" value="1"/>
</dbReference>
<evidence type="ECO:0000259" key="12">
    <source>
        <dbReference type="SMART" id="SM00363"/>
    </source>
</evidence>
<dbReference type="Proteomes" id="UP000051276">
    <property type="component" value="Unassembled WGS sequence"/>
</dbReference>